<protein>
    <recommendedName>
        <fullName evidence="3">beta-glucosidase</fullName>
        <ecNumber evidence="3">3.2.1.21</ecNumber>
    </recommendedName>
</protein>
<evidence type="ECO:0000256" key="4">
    <source>
        <dbReference type="ARBA" id="ARBA00022801"/>
    </source>
</evidence>
<comment type="caution">
    <text evidence="6">The sequence shown here is derived from an EMBL/GenBank/DDBJ whole genome shotgun (WGS) entry which is preliminary data.</text>
</comment>
<reference evidence="6 7" key="1">
    <citation type="submission" date="2024-04" db="EMBL/GenBank/DDBJ databases">
        <title>Tritrichomonas musculus Genome.</title>
        <authorList>
            <person name="Alves-Ferreira E."/>
            <person name="Grigg M."/>
            <person name="Lorenzi H."/>
            <person name="Galac M."/>
        </authorList>
    </citation>
    <scope>NUCLEOTIDE SEQUENCE [LARGE SCALE GENOMIC DNA]</scope>
    <source>
        <strain evidence="6 7">EAF2021</strain>
    </source>
</reference>
<dbReference type="EC" id="3.2.1.21" evidence="3"/>
<proteinExistence type="inferred from homology"/>
<dbReference type="PANTHER" id="PTHR42715">
    <property type="entry name" value="BETA-GLUCOSIDASE"/>
    <property type="match status" value="1"/>
</dbReference>
<evidence type="ECO:0000313" key="6">
    <source>
        <dbReference type="EMBL" id="KAK8897961.1"/>
    </source>
</evidence>
<sequence length="144" mass="16442">MFINVHINERALREIYLRNFQIPIELSNPLSIMSSYNLINGIHAANQRSILHDVLRNEWGYNGLIMTDWCTSMEVSHNFSKPNPKYPITSSKGCIIAGNDIQMPGCKENEEDIILGVENGEIKIEDLQACVVRILQCCYLCQKQ</sequence>
<dbReference type="Gene3D" id="3.20.20.300">
    <property type="entry name" value="Glycoside hydrolase, family 3, N-terminal domain"/>
    <property type="match status" value="1"/>
</dbReference>
<name>A0ABR2L4P3_9EUKA</name>
<evidence type="ECO:0000256" key="2">
    <source>
        <dbReference type="ARBA" id="ARBA00005336"/>
    </source>
</evidence>
<evidence type="ECO:0000313" key="7">
    <source>
        <dbReference type="Proteomes" id="UP001470230"/>
    </source>
</evidence>
<evidence type="ECO:0000259" key="5">
    <source>
        <dbReference type="Pfam" id="PF00933"/>
    </source>
</evidence>
<gene>
    <name evidence="6" type="ORF">M9Y10_000205</name>
</gene>
<dbReference type="InterPro" id="IPR017853">
    <property type="entry name" value="GH"/>
</dbReference>
<dbReference type="SUPFAM" id="SSF51445">
    <property type="entry name" value="(Trans)glycosidases"/>
    <property type="match status" value="1"/>
</dbReference>
<dbReference type="PANTHER" id="PTHR42715:SF10">
    <property type="entry name" value="BETA-GLUCOSIDASE"/>
    <property type="match status" value="1"/>
</dbReference>
<dbReference type="InterPro" id="IPR001764">
    <property type="entry name" value="Glyco_hydro_3_N"/>
</dbReference>
<accession>A0ABR2L4P3</accession>
<evidence type="ECO:0000256" key="3">
    <source>
        <dbReference type="ARBA" id="ARBA00012744"/>
    </source>
</evidence>
<organism evidence="6 7">
    <name type="scientific">Tritrichomonas musculus</name>
    <dbReference type="NCBI Taxonomy" id="1915356"/>
    <lineage>
        <taxon>Eukaryota</taxon>
        <taxon>Metamonada</taxon>
        <taxon>Parabasalia</taxon>
        <taxon>Tritrichomonadida</taxon>
        <taxon>Tritrichomonadidae</taxon>
        <taxon>Tritrichomonas</taxon>
    </lineage>
</organism>
<dbReference type="EMBL" id="JAPFFF010000001">
    <property type="protein sequence ID" value="KAK8897961.1"/>
    <property type="molecule type" value="Genomic_DNA"/>
</dbReference>
<dbReference type="InterPro" id="IPR036962">
    <property type="entry name" value="Glyco_hydro_3_N_sf"/>
</dbReference>
<comment type="catalytic activity">
    <reaction evidence="1">
        <text>Hydrolysis of terminal, non-reducing beta-D-glucosyl residues with release of beta-D-glucose.</text>
        <dbReference type="EC" id="3.2.1.21"/>
    </reaction>
</comment>
<feature type="domain" description="Glycoside hydrolase family 3 N-terminal" evidence="5">
    <location>
        <begin position="6"/>
        <end position="136"/>
    </location>
</feature>
<dbReference type="Pfam" id="PF00933">
    <property type="entry name" value="Glyco_hydro_3"/>
    <property type="match status" value="1"/>
</dbReference>
<dbReference type="InterPro" id="IPR050288">
    <property type="entry name" value="Cellulose_deg_GH3"/>
</dbReference>
<keyword evidence="4" id="KW-0378">Hydrolase</keyword>
<evidence type="ECO:0000256" key="1">
    <source>
        <dbReference type="ARBA" id="ARBA00000448"/>
    </source>
</evidence>
<keyword evidence="7" id="KW-1185">Reference proteome</keyword>
<dbReference type="Proteomes" id="UP001470230">
    <property type="component" value="Unassembled WGS sequence"/>
</dbReference>
<comment type="similarity">
    <text evidence="2">Belongs to the glycosyl hydrolase 3 family.</text>
</comment>